<organism evidence="1">
    <name type="scientific">marine metagenome</name>
    <dbReference type="NCBI Taxonomy" id="408172"/>
    <lineage>
        <taxon>unclassified sequences</taxon>
        <taxon>metagenomes</taxon>
        <taxon>ecological metagenomes</taxon>
    </lineage>
</organism>
<gene>
    <name evidence="1" type="ORF">METZ01_LOCUS200126</name>
</gene>
<dbReference type="EMBL" id="UINC01043354">
    <property type="protein sequence ID" value="SVB47272.1"/>
    <property type="molecule type" value="Genomic_DNA"/>
</dbReference>
<evidence type="ECO:0000313" key="1">
    <source>
        <dbReference type="EMBL" id="SVB47272.1"/>
    </source>
</evidence>
<name>A0A382EAB2_9ZZZZ</name>
<sequence length="112" mass="12837">MVELIRGDRKVEWVDLGEGLDGEYNPNNEDDVALLRFDVLELTKIDGLFSDSPVMEWEQMDDASYCTQMPADSSDDILHQSAELIMNATYGKSNIKKICEELSWIHPGWLER</sequence>
<reference evidence="1" key="1">
    <citation type="submission" date="2018-05" db="EMBL/GenBank/DDBJ databases">
        <authorList>
            <person name="Lanie J.A."/>
            <person name="Ng W.-L."/>
            <person name="Kazmierczak K.M."/>
            <person name="Andrzejewski T.M."/>
            <person name="Davidsen T.M."/>
            <person name="Wayne K.J."/>
            <person name="Tettelin H."/>
            <person name="Glass J.I."/>
            <person name="Rusch D."/>
            <person name="Podicherti R."/>
            <person name="Tsui H.-C.T."/>
            <person name="Winkler M.E."/>
        </authorList>
    </citation>
    <scope>NUCLEOTIDE SEQUENCE</scope>
</reference>
<accession>A0A382EAB2</accession>
<protein>
    <submittedName>
        <fullName evidence="1">Uncharacterized protein</fullName>
    </submittedName>
</protein>
<dbReference type="AlphaFoldDB" id="A0A382EAB2"/>
<proteinExistence type="predicted"/>